<dbReference type="Proteomes" id="UP000479000">
    <property type="component" value="Unassembled WGS sequence"/>
</dbReference>
<gene>
    <name evidence="1" type="ORF">NTEN_LOCUS9414</name>
</gene>
<accession>A0A6H5GJ66</accession>
<dbReference type="EMBL" id="CADCXU010014217">
    <property type="protein sequence ID" value="CAB0003937.1"/>
    <property type="molecule type" value="Genomic_DNA"/>
</dbReference>
<feature type="non-terminal residue" evidence="1">
    <location>
        <position position="63"/>
    </location>
</feature>
<evidence type="ECO:0000313" key="1">
    <source>
        <dbReference type="EMBL" id="CAB0003937.1"/>
    </source>
</evidence>
<sequence>MFDSSLKVKVILLSWWRERRSRWRRSGGRSEQLEERLGSPSRGREFLWGPSAQWLVERDREMT</sequence>
<reference evidence="1 2" key="1">
    <citation type="submission" date="2020-02" db="EMBL/GenBank/DDBJ databases">
        <authorList>
            <person name="Ferguson B K."/>
        </authorList>
    </citation>
    <scope>NUCLEOTIDE SEQUENCE [LARGE SCALE GENOMIC DNA]</scope>
</reference>
<evidence type="ECO:0000313" key="2">
    <source>
        <dbReference type="Proteomes" id="UP000479000"/>
    </source>
</evidence>
<name>A0A6H5GJ66_9HEMI</name>
<protein>
    <submittedName>
        <fullName evidence="1">Uncharacterized protein</fullName>
    </submittedName>
</protein>
<dbReference type="AlphaFoldDB" id="A0A6H5GJ66"/>
<organism evidence="1 2">
    <name type="scientific">Nesidiocoris tenuis</name>
    <dbReference type="NCBI Taxonomy" id="355587"/>
    <lineage>
        <taxon>Eukaryota</taxon>
        <taxon>Metazoa</taxon>
        <taxon>Ecdysozoa</taxon>
        <taxon>Arthropoda</taxon>
        <taxon>Hexapoda</taxon>
        <taxon>Insecta</taxon>
        <taxon>Pterygota</taxon>
        <taxon>Neoptera</taxon>
        <taxon>Paraneoptera</taxon>
        <taxon>Hemiptera</taxon>
        <taxon>Heteroptera</taxon>
        <taxon>Panheteroptera</taxon>
        <taxon>Cimicomorpha</taxon>
        <taxon>Miridae</taxon>
        <taxon>Dicyphina</taxon>
        <taxon>Nesidiocoris</taxon>
    </lineage>
</organism>
<proteinExistence type="predicted"/>
<keyword evidence="2" id="KW-1185">Reference proteome</keyword>